<dbReference type="Proteomes" id="UP001153076">
    <property type="component" value="Unassembled WGS sequence"/>
</dbReference>
<dbReference type="EMBL" id="JAKOGI010000379">
    <property type="protein sequence ID" value="KAJ8435881.1"/>
    <property type="molecule type" value="Genomic_DNA"/>
</dbReference>
<keyword evidence="3" id="KW-1185">Reference proteome</keyword>
<dbReference type="AlphaFoldDB" id="A0A9Q1K2C6"/>
<feature type="compositionally biased region" description="Low complexity" evidence="1">
    <location>
        <begin position="539"/>
        <end position="564"/>
    </location>
</feature>
<accession>A0A9Q1K2C6</accession>
<feature type="region of interest" description="Disordered" evidence="1">
    <location>
        <begin position="539"/>
        <end position="578"/>
    </location>
</feature>
<proteinExistence type="predicted"/>
<reference evidence="2" key="1">
    <citation type="submission" date="2022-04" db="EMBL/GenBank/DDBJ databases">
        <title>Carnegiea gigantea Genome sequencing and assembly v2.</title>
        <authorList>
            <person name="Copetti D."/>
            <person name="Sanderson M.J."/>
            <person name="Burquez A."/>
            <person name="Wojciechowski M.F."/>
        </authorList>
    </citation>
    <scope>NUCLEOTIDE SEQUENCE</scope>
    <source>
        <strain evidence="2">SGP5-SGP5p</strain>
        <tissue evidence="2">Aerial part</tissue>
    </source>
</reference>
<organism evidence="2 3">
    <name type="scientific">Carnegiea gigantea</name>
    <dbReference type="NCBI Taxonomy" id="171969"/>
    <lineage>
        <taxon>Eukaryota</taxon>
        <taxon>Viridiplantae</taxon>
        <taxon>Streptophyta</taxon>
        <taxon>Embryophyta</taxon>
        <taxon>Tracheophyta</taxon>
        <taxon>Spermatophyta</taxon>
        <taxon>Magnoliopsida</taxon>
        <taxon>eudicotyledons</taxon>
        <taxon>Gunneridae</taxon>
        <taxon>Pentapetalae</taxon>
        <taxon>Caryophyllales</taxon>
        <taxon>Cactineae</taxon>
        <taxon>Cactaceae</taxon>
        <taxon>Cactoideae</taxon>
        <taxon>Echinocereeae</taxon>
        <taxon>Carnegiea</taxon>
    </lineage>
</organism>
<evidence type="ECO:0000313" key="3">
    <source>
        <dbReference type="Proteomes" id="UP001153076"/>
    </source>
</evidence>
<feature type="compositionally biased region" description="Low complexity" evidence="1">
    <location>
        <begin position="361"/>
        <end position="379"/>
    </location>
</feature>
<name>A0A9Q1K2C6_9CARY</name>
<dbReference type="OrthoDB" id="1752359at2759"/>
<evidence type="ECO:0000313" key="2">
    <source>
        <dbReference type="EMBL" id="KAJ8435881.1"/>
    </source>
</evidence>
<gene>
    <name evidence="2" type="ORF">Cgig2_008421</name>
</gene>
<comment type="caution">
    <text evidence="2">The sequence shown here is derived from an EMBL/GenBank/DDBJ whole genome shotgun (WGS) entry which is preliminary data.</text>
</comment>
<sequence>MGFPCSLTTDEMALYVLGNFEWYRREVVFPPRPLPYDYEELCWDFELAIAKNAPKTSRSPSCPSNAIMLGVLRGWMMLVMESGLKELRWNAFQAWMGHNRAGSRRPVDRRHPVTRKRRRARGLTAKPPFIVMTTRGEDRLAMIVKASISSTEEMADHVRETFWWHLRSISCSSCPLPEDYQELCPRFALSEAEGAARDFSLPEMATFYATLLNDAVELGIASEFLAADLNASLEGLRWAPFASWMHHRTGGRVRPGYFSLAFKGLSAQTRSLEHHGLCPSFDLSEVTRYANDSNIPEMVQAIFYAMVLNVVAELGLACRLTMDCMMWKLDWAPIESWLGDIERRLRKAQASRLANPPAGPAPSGGFVEDSSLSDAPPASSHEEGDVPQALASPQITGHHLQFPSLLAFIDGRVVAHIPPNNQFREPKNIPHAVPIFKPDTPSWSSYEYSFIPGILSTEEEISYPSEITIADFMNDIQARRMAKTKSTPRVKTPDKLLAEGTIECNFCSASSSQRPRAEVLSTSSSSSSTGTSASLSLYRMSTSSSSDGPSISSSSDGTSVNSSSQGAPNASGRAVLGNRGHTPAEPVLEVVAKGLVFLGAAPCLDPLDGPSTHFSNLKVTLSLKRTALETKYLLPPGYSFVIPEADVTVNEPPQKCIAIYQVAFNYGVRFPLHPVIVEILNKFELAHVQIVPTSWHNICSFIATCDLRGLACTT</sequence>
<feature type="region of interest" description="Disordered" evidence="1">
    <location>
        <begin position="351"/>
        <end position="387"/>
    </location>
</feature>
<protein>
    <submittedName>
        <fullName evidence="2">Uncharacterized protein</fullName>
    </submittedName>
</protein>
<evidence type="ECO:0000256" key="1">
    <source>
        <dbReference type="SAM" id="MobiDB-lite"/>
    </source>
</evidence>